<feature type="compositionally biased region" description="Basic and acidic residues" evidence="1">
    <location>
        <begin position="160"/>
        <end position="169"/>
    </location>
</feature>
<evidence type="ECO:0000313" key="4">
    <source>
        <dbReference type="Proteomes" id="UP000224854"/>
    </source>
</evidence>
<accession>A0A2C5ZLY4</accession>
<organism evidence="3 4">
    <name type="scientific">Ophiocordyceps australis</name>
    <dbReference type="NCBI Taxonomy" id="1399860"/>
    <lineage>
        <taxon>Eukaryota</taxon>
        <taxon>Fungi</taxon>
        <taxon>Dikarya</taxon>
        <taxon>Ascomycota</taxon>
        <taxon>Pezizomycotina</taxon>
        <taxon>Sordariomycetes</taxon>
        <taxon>Hypocreomycetidae</taxon>
        <taxon>Hypocreales</taxon>
        <taxon>Ophiocordycipitaceae</taxon>
        <taxon>Ophiocordyceps</taxon>
    </lineage>
</organism>
<evidence type="ECO:0000313" key="3">
    <source>
        <dbReference type="EMBL" id="PHH82077.1"/>
    </source>
</evidence>
<evidence type="ECO:0000256" key="2">
    <source>
        <dbReference type="SAM" id="SignalP"/>
    </source>
</evidence>
<feature type="chain" id="PRO_5012089856" evidence="2">
    <location>
        <begin position="26"/>
        <end position="260"/>
    </location>
</feature>
<name>A0A2C5ZLY4_9HYPO</name>
<keyword evidence="2" id="KW-0732">Signal</keyword>
<proteinExistence type="predicted"/>
<comment type="caution">
    <text evidence="3">The sequence shown here is derived from an EMBL/GenBank/DDBJ whole genome shotgun (WGS) entry which is preliminary data.</text>
</comment>
<sequence length="260" mass="27154">MFKSGIKMTAMSGLAVALLTTSAAAQSQWTGSVNTTKVPAGDPPSQCWIFSLADAIAIMQYSLQPCTCTGGKVTPECNWQDYGILYNRVSESVCKCSEDQGPYPEGSETLKAYTSTQPQGVIGCLCDPPAEGAKIGSDGLQAAGPACWCPADGLAEKSGLADEAKEDKAAPPPPSASPASTESCPIDWVVFPNNVNCSCRNPTDKKTCAADASGKSRVLLSGAVCSCGEFAFSQESDIKNCICTNELENESREKCVCSSN</sequence>
<evidence type="ECO:0000256" key="1">
    <source>
        <dbReference type="SAM" id="MobiDB-lite"/>
    </source>
</evidence>
<feature type="region of interest" description="Disordered" evidence="1">
    <location>
        <begin position="160"/>
        <end position="181"/>
    </location>
</feature>
<reference evidence="3 4" key="1">
    <citation type="submission" date="2017-06" db="EMBL/GenBank/DDBJ databases">
        <title>Ant-infecting Ophiocordyceps genomes reveal a high diversity of potential behavioral manipulation genes and a possible major role for enterotoxins.</title>
        <authorList>
            <person name="De Bekker C."/>
            <person name="Evans H.C."/>
            <person name="Brachmann A."/>
            <person name="Hughes D.P."/>
        </authorList>
    </citation>
    <scope>NUCLEOTIDE SEQUENCE [LARGE SCALE GENOMIC DNA]</scope>
    <source>
        <strain evidence="3 4">1348a</strain>
    </source>
</reference>
<keyword evidence="4" id="KW-1185">Reference proteome</keyword>
<dbReference type="Proteomes" id="UP000224854">
    <property type="component" value="Unassembled WGS sequence"/>
</dbReference>
<feature type="signal peptide" evidence="2">
    <location>
        <begin position="1"/>
        <end position="25"/>
    </location>
</feature>
<dbReference type="AlphaFoldDB" id="A0A2C5ZLY4"/>
<dbReference type="EMBL" id="NJEU01000079">
    <property type="protein sequence ID" value="PHH82077.1"/>
    <property type="molecule type" value="Genomic_DNA"/>
</dbReference>
<gene>
    <name evidence="3" type="ORF">CDD82_7072</name>
</gene>
<protein>
    <submittedName>
        <fullName evidence="3">Uncharacterized protein</fullName>
    </submittedName>
</protein>
<dbReference type="OrthoDB" id="4924881at2759"/>